<gene>
    <name evidence="4" type="ORF">KHA97_03925</name>
</gene>
<dbReference type="PANTHER" id="PTHR43420:SF31">
    <property type="entry name" value="ACETYLTRANSFERASE"/>
    <property type="match status" value="1"/>
</dbReference>
<dbReference type="EMBL" id="JAGYPG010000001">
    <property type="protein sequence ID" value="MBS4194223.1"/>
    <property type="molecule type" value="Genomic_DNA"/>
</dbReference>
<keyword evidence="5" id="KW-1185">Reference proteome</keyword>
<accession>A0A942YES5</accession>
<evidence type="ECO:0000256" key="1">
    <source>
        <dbReference type="ARBA" id="ARBA00022679"/>
    </source>
</evidence>
<protein>
    <submittedName>
        <fullName evidence="4">GNAT family N-acetyltransferase</fullName>
        <ecNumber evidence="4">2.3.1.-</ecNumber>
    </submittedName>
</protein>
<dbReference type="Pfam" id="PF13527">
    <property type="entry name" value="Acetyltransf_9"/>
    <property type="match status" value="1"/>
</dbReference>
<dbReference type="SUPFAM" id="SSF55729">
    <property type="entry name" value="Acyl-CoA N-acyltransferases (Nat)"/>
    <property type="match status" value="1"/>
</dbReference>
<proteinExistence type="predicted"/>
<dbReference type="PANTHER" id="PTHR43420">
    <property type="entry name" value="ACETYLTRANSFERASE"/>
    <property type="match status" value="1"/>
</dbReference>
<dbReference type="InterPro" id="IPR050680">
    <property type="entry name" value="YpeA/RimI_acetyltransf"/>
</dbReference>
<sequence>MNNLRLIKDYKNDECLRKSFNELATDIFGIDFEEWYQKGFWDSDYVPFSYAVGDKVIANVSVNILNLIIDGETKKAVQIGTVMTHPDYRNKGLSANLMQNVLEEYGEMSDYIYLFANQSVLDFYPKFGFGAVDEYEFSMKYRPEENSAVNRRKLDVKNPEDLNFIKEFVSTRIPLSQTFSTDHTLGIFMFHCLNVFPEDIYFLEKENVIVLFKIEHDHLHIFDIVSKNEYDIQQILHVIADNDTRKIIFHYTPDYPNIQVEWKKYSGSEVLFVKSKHSRFPSRIKHPITSQA</sequence>
<evidence type="ECO:0000256" key="2">
    <source>
        <dbReference type="ARBA" id="ARBA00023315"/>
    </source>
</evidence>
<feature type="domain" description="N-acetyltransferase" evidence="3">
    <location>
        <begin position="7"/>
        <end position="155"/>
    </location>
</feature>
<evidence type="ECO:0000259" key="3">
    <source>
        <dbReference type="PROSITE" id="PS51186"/>
    </source>
</evidence>
<dbReference type="GO" id="GO:0016747">
    <property type="term" value="F:acyltransferase activity, transferring groups other than amino-acyl groups"/>
    <property type="evidence" value="ECO:0007669"/>
    <property type="project" value="InterPro"/>
</dbReference>
<dbReference type="EC" id="2.3.1.-" evidence="4"/>
<dbReference type="Proteomes" id="UP000681414">
    <property type="component" value="Unassembled WGS sequence"/>
</dbReference>
<evidence type="ECO:0000313" key="5">
    <source>
        <dbReference type="Proteomes" id="UP000681414"/>
    </source>
</evidence>
<comment type="caution">
    <text evidence="4">The sequence shown here is derived from an EMBL/GenBank/DDBJ whole genome shotgun (WGS) entry which is preliminary data.</text>
</comment>
<dbReference type="AlphaFoldDB" id="A0A942YES5"/>
<evidence type="ECO:0000313" key="4">
    <source>
        <dbReference type="EMBL" id="MBS4194223.1"/>
    </source>
</evidence>
<keyword evidence="1 4" id="KW-0808">Transferase</keyword>
<reference evidence="4 5" key="1">
    <citation type="submission" date="2021-05" db="EMBL/GenBank/DDBJ databases">
        <title>Novel Bacillus species.</title>
        <authorList>
            <person name="Liu G."/>
        </authorList>
    </citation>
    <scope>NUCLEOTIDE SEQUENCE [LARGE SCALE GENOMIC DNA]</scope>
    <source>
        <strain evidence="5">FJAT-49780</strain>
    </source>
</reference>
<dbReference type="CDD" id="cd04301">
    <property type="entry name" value="NAT_SF"/>
    <property type="match status" value="1"/>
</dbReference>
<organism evidence="4 5">
    <name type="scientific">Lederbergia citri</name>
    <dbReference type="NCBI Taxonomy" id="2833580"/>
    <lineage>
        <taxon>Bacteria</taxon>
        <taxon>Bacillati</taxon>
        <taxon>Bacillota</taxon>
        <taxon>Bacilli</taxon>
        <taxon>Bacillales</taxon>
        <taxon>Bacillaceae</taxon>
        <taxon>Lederbergia</taxon>
    </lineage>
</organism>
<name>A0A942YES5_9BACI</name>
<dbReference type="InterPro" id="IPR000182">
    <property type="entry name" value="GNAT_dom"/>
</dbReference>
<dbReference type="Gene3D" id="3.40.630.30">
    <property type="match status" value="1"/>
</dbReference>
<keyword evidence="2 4" id="KW-0012">Acyltransferase</keyword>
<dbReference type="InterPro" id="IPR016181">
    <property type="entry name" value="Acyl_CoA_acyltransferase"/>
</dbReference>
<dbReference type="PROSITE" id="PS51186">
    <property type="entry name" value="GNAT"/>
    <property type="match status" value="1"/>
</dbReference>
<dbReference type="RefSeq" id="WP_213123424.1">
    <property type="nucleotide sequence ID" value="NZ_JAGYPG010000001.1"/>
</dbReference>